<dbReference type="Pfam" id="PF05621">
    <property type="entry name" value="TniB"/>
    <property type="match status" value="1"/>
</dbReference>
<evidence type="ECO:0000313" key="2">
    <source>
        <dbReference type="Proteomes" id="UP001238496"/>
    </source>
</evidence>
<evidence type="ECO:0000313" key="1">
    <source>
        <dbReference type="EMBL" id="MDQ0423300.1"/>
    </source>
</evidence>
<dbReference type="RefSeq" id="WP_307377001.1">
    <property type="nucleotide sequence ID" value="NZ_JAUSUW010000018.1"/>
</dbReference>
<proteinExistence type="predicted"/>
<accession>A0ABU0GD71</accession>
<keyword evidence="2" id="KW-1185">Reference proteome</keyword>
<dbReference type="EMBL" id="JAUSUW010000018">
    <property type="protein sequence ID" value="MDQ0423300.1"/>
    <property type="molecule type" value="Genomic_DNA"/>
</dbReference>
<dbReference type="SUPFAM" id="SSF52540">
    <property type="entry name" value="P-loop containing nucleoside triphosphate hydrolases"/>
    <property type="match status" value="1"/>
</dbReference>
<gene>
    <name evidence="1" type="ORF">J2045_004352</name>
</gene>
<organism evidence="1 2">
    <name type="scientific">Peteryoungia aggregata LMG 23059</name>
    <dbReference type="NCBI Taxonomy" id="1368425"/>
    <lineage>
        <taxon>Bacteria</taxon>
        <taxon>Pseudomonadati</taxon>
        <taxon>Pseudomonadota</taxon>
        <taxon>Alphaproteobacteria</taxon>
        <taxon>Hyphomicrobiales</taxon>
        <taxon>Rhizobiaceae</taxon>
        <taxon>Peteryoungia</taxon>
    </lineage>
</organism>
<name>A0ABU0GD71_9HYPH</name>
<protein>
    <recommendedName>
        <fullName evidence="3">AAA+ ATPase domain-containing protein</fullName>
    </recommendedName>
</protein>
<reference evidence="1 2" key="1">
    <citation type="submission" date="2023-07" db="EMBL/GenBank/DDBJ databases">
        <title>Genomic Encyclopedia of Type Strains, Phase IV (KMG-IV): sequencing the most valuable type-strain genomes for metagenomic binning, comparative biology and taxonomic classification.</title>
        <authorList>
            <person name="Goeker M."/>
        </authorList>
    </citation>
    <scope>NUCLEOTIDE SEQUENCE [LARGE SCALE GENOMIC DNA]</scope>
    <source>
        <strain evidence="1 2">DSM 1111</strain>
    </source>
</reference>
<sequence length="318" mass="36083">MRVFPQFNVNPIVTPEQRAEAATRPPAERQAMVRDVLFRSDDFLARLKDIKRFHMPVEGGTPDVGQVGTLLGDYRSGKSFVLQYFASKRPPVQTETGWEYPVLYVEARRDWNSMSLGREIYDATAAAAIPNLSAATINKMATTRLMKMGVKLLVIDDAHAILHDRGQRRTVAMSLVKYVADRRFCNILLSGHPSIEKAMMEIPEIEGRGGLPRFRMRKYDQNSVEDRQRLQYFLHGVDRLLPFRELSGLGENEYVADFFHICRGTIGWPMNVITAAAFFAINDDSPRITLQHLRRAAAERLSLDADYVPFGRGGDRHA</sequence>
<dbReference type="Proteomes" id="UP001238496">
    <property type="component" value="Unassembled WGS sequence"/>
</dbReference>
<dbReference type="InterPro" id="IPR008868">
    <property type="entry name" value="TniB"/>
</dbReference>
<dbReference type="InterPro" id="IPR027417">
    <property type="entry name" value="P-loop_NTPase"/>
</dbReference>
<comment type="caution">
    <text evidence="1">The sequence shown here is derived from an EMBL/GenBank/DDBJ whole genome shotgun (WGS) entry which is preliminary data.</text>
</comment>
<evidence type="ECO:0008006" key="3">
    <source>
        <dbReference type="Google" id="ProtNLM"/>
    </source>
</evidence>